<dbReference type="KEGG" id="ssyi:EKG83_21455"/>
<dbReference type="AlphaFoldDB" id="A0A5Q0H0A3"/>
<dbReference type="Pfam" id="PF25873">
    <property type="entry name" value="WHD_MalT"/>
    <property type="match status" value="1"/>
</dbReference>
<keyword evidence="3" id="KW-0804">Transcription</keyword>
<dbReference type="InterPro" id="IPR036388">
    <property type="entry name" value="WH-like_DNA-bd_sf"/>
</dbReference>
<dbReference type="InterPro" id="IPR011990">
    <property type="entry name" value="TPR-like_helical_dom_sf"/>
</dbReference>
<dbReference type="SMART" id="SM00382">
    <property type="entry name" value="AAA"/>
    <property type="match status" value="1"/>
</dbReference>
<feature type="region of interest" description="Disordered" evidence="4">
    <location>
        <begin position="1"/>
        <end position="31"/>
    </location>
</feature>
<evidence type="ECO:0000256" key="3">
    <source>
        <dbReference type="ARBA" id="ARBA00023163"/>
    </source>
</evidence>
<evidence type="ECO:0000256" key="2">
    <source>
        <dbReference type="ARBA" id="ARBA00023125"/>
    </source>
</evidence>
<dbReference type="PROSITE" id="PS50043">
    <property type="entry name" value="HTH_LUXR_2"/>
    <property type="match status" value="1"/>
</dbReference>
<organism evidence="6 7">
    <name type="scientific">Saccharothrix syringae</name>
    <name type="common">Nocardiopsis syringae</name>
    <dbReference type="NCBI Taxonomy" id="103733"/>
    <lineage>
        <taxon>Bacteria</taxon>
        <taxon>Bacillati</taxon>
        <taxon>Actinomycetota</taxon>
        <taxon>Actinomycetes</taxon>
        <taxon>Pseudonocardiales</taxon>
        <taxon>Pseudonocardiaceae</taxon>
        <taxon>Saccharothrix</taxon>
    </lineage>
</organism>
<reference evidence="7" key="1">
    <citation type="journal article" date="2021" name="Curr. Microbiol.">
        <title>Complete genome of nocamycin-producing strain Saccharothrix syringae NRRL B-16468 reveals the biosynthetic potential for secondary metabolites.</title>
        <authorList>
            <person name="Mo X."/>
            <person name="Yang S."/>
        </authorList>
    </citation>
    <scope>NUCLEOTIDE SEQUENCE [LARGE SCALE GENOMIC DNA]</scope>
    <source>
        <strain evidence="7">ATCC 51364 / DSM 43886 / JCM 6844 / KCTC 9398 / NBRC 14523 / NRRL B-16468 / INA 2240</strain>
    </source>
</reference>
<dbReference type="Pfam" id="PF00196">
    <property type="entry name" value="GerE"/>
    <property type="match status" value="1"/>
</dbReference>
<evidence type="ECO:0000313" key="7">
    <source>
        <dbReference type="Proteomes" id="UP000325787"/>
    </source>
</evidence>
<dbReference type="RefSeq" id="WP_051765203.1">
    <property type="nucleotide sequence ID" value="NZ_CP034550.1"/>
</dbReference>
<name>A0A5Q0H0A3_SACSY</name>
<sequence>MADRQAPSEPDPARTVAPPKLRVPTPAPPVVKRDRLLRALDEHTSAGSAPPPITVVTGPAGSGKTTALATWAARRAATNPVGWVSLDAHDNAPAYLWTAITEALRTVVHPPNHPASLPPATSAAEPDHPAAVIAALDRATTPVCLVVDDVHVLTDRTALRGLELLVRHTPAQLRLVLAGRSTPPLRLSRLRLEGRLREVDGRQLAFTRQEAEALFTGHHVELAPDDVDLVLRRTDGWTAGLRLVALSVAAAGSGEDTPLQGAVPMVSEYLAEEVLGRQPEHVREFMVSTSICDTVCADLAAAVSEQPGTGPLLHDLSRANSLVTAVEGAEGWYRYHPMLREHLLAELDRSRPRDRPRLHHIAATWHRDAGRPLTALEHAVQAEHPDLIGDLVGAAGLGEILRSDGDRLHDLLKLMPATAFGRPVVALIAAFAALERGNVPLADWLTAQVDNPARALKSDHARALHATVRLRRARFDGECAEALAAMRTTTAGRTGDLDLDVAARLNRGIAELWRGEHEAADEDLYQGLRLAAEQRLDHAVLLSLVHLAALACARGDLAVMVEHASRAVEFAVERHWERKPGTALAYALLAVAAHQRLDDVEASRLASLGAEVLSEPTDRTVELTVASAHAVTAFQDAGDPHAVVAALWRQWDGFQQPFVAAHLVASVAPAVQRMALRVGEHQWAGAMAPRIEAALGPCGEHALLSATVQSHRVGQARKLIEPVLSGELPCVAASTLIDVWLLEATLAEREGAAQQAHEAVRRALSAAEPLNAVRPFLEAGKPIRDLLATGAGRFGRLDRYATTVMLALPTAGTGTVDGLTVRERDLLVELPSMRTAEEIANSMFVSVNTVKTHLRGIYRKLGVSQRRDAVVVARQRGLI</sequence>
<evidence type="ECO:0000313" key="6">
    <source>
        <dbReference type="EMBL" id="QFZ19657.1"/>
    </source>
</evidence>
<dbReference type="InterPro" id="IPR059106">
    <property type="entry name" value="WHD_MalT"/>
</dbReference>
<dbReference type="GO" id="GO:0003677">
    <property type="term" value="F:DNA binding"/>
    <property type="evidence" value="ECO:0007669"/>
    <property type="project" value="UniProtKB-KW"/>
</dbReference>
<dbReference type="Pfam" id="PF13191">
    <property type="entry name" value="AAA_16"/>
    <property type="match status" value="1"/>
</dbReference>
<dbReference type="PANTHER" id="PTHR44688:SF16">
    <property type="entry name" value="DNA-BINDING TRANSCRIPTIONAL ACTIVATOR DEVR_DOSR"/>
    <property type="match status" value="1"/>
</dbReference>
<dbReference type="Gene3D" id="1.10.10.10">
    <property type="entry name" value="Winged helix-like DNA-binding domain superfamily/Winged helix DNA-binding domain"/>
    <property type="match status" value="1"/>
</dbReference>
<dbReference type="InterPro" id="IPR027417">
    <property type="entry name" value="P-loop_NTPase"/>
</dbReference>
<evidence type="ECO:0000256" key="1">
    <source>
        <dbReference type="ARBA" id="ARBA00023015"/>
    </source>
</evidence>
<dbReference type="Gene3D" id="1.25.40.10">
    <property type="entry name" value="Tetratricopeptide repeat domain"/>
    <property type="match status" value="1"/>
</dbReference>
<dbReference type="InterPro" id="IPR041664">
    <property type="entry name" value="AAA_16"/>
</dbReference>
<dbReference type="InterPro" id="IPR003593">
    <property type="entry name" value="AAA+_ATPase"/>
</dbReference>
<evidence type="ECO:0000256" key="4">
    <source>
        <dbReference type="SAM" id="MobiDB-lite"/>
    </source>
</evidence>
<dbReference type="GO" id="GO:0006355">
    <property type="term" value="P:regulation of DNA-templated transcription"/>
    <property type="evidence" value="ECO:0007669"/>
    <property type="project" value="InterPro"/>
</dbReference>
<dbReference type="Proteomes" id="UP000325787">
    <property type="component" value="Chromosome"/>
</dbReference>
<dbReference type="InterPro" id="IPR016032">
    <property type="entry name" value="Sig_transdc_resp-reg_C-effctor"/>
</dbReference>
<dbReference type="SUPFAM" id="SSF46894">
    <property type="entry name" value="C-terminal effector domain of the bipartite response regulators"/>
    <property type="match status" value="1"/>
</dbReference>
<dbReference type="SMART" id="SM00421">
    <property type="entry name" value="HTH_LUXR"/>
    <property type="match status" value="1"/>
</dbReference>
<dbReference type="EMBL" id="CP034550">
    <property type="protein sequence ID" value="QFZ19657.1"/>
    <property type="molecule type" value="Genomic_DNA"/>
</dbReference>
<evidence type="ECO:0000259" key="5">
    <source>
        <dbReference type="PROSITE" id="PS50043"/>
    </source>
</evidence>
<keyword evidence="2" id="KW-0238">DNA-binding</keyword>
<dbReference type="SUPFAM" id="SSF52540">
    <property type="entry name" value="P-loop containing nucleoside triphosphate hydrolases"/>
    <property type="match status" value="1"/>
</dbReference>
<accession>A0A5Q0H0A3</accession>
<keyword evidence="7" id="KW-1185">Reference proteome</keyword>
<dbReference type="InterPro" id="IPR041617">
    <property type="entry name" value="TPR_MalT"/>
</dbReference>
<dbReference type="InterPro" id="IPR000792">
    <property type="entry name" value="Tscrpt_reg_LuxR_C"/>
</dbReference>
<dbReference type="Pfam" id="PF17874">
    <property type="entry name" value="TPR_MalT"/>
    <property type="match status" value="1"/>
</dbReference>
<protein>
    <recommendedName>
        <fullName evidence="5">HTH luxR-type domain-containing protein</fullName>
    </recommendedName>
</protein>
<dbReference type="CDD" id="cd06170">
    <property type="entry name" value="LuxR_C_like"/>
    <property type="match status" value="1"/>
</dbReference>
<feature type="region of interest" description="Disordered" evidence="4">
    <location>
        <begin position="42"/>
        <end position="61"/>
    </location>
</feature>
<dbReference type="PANTHER" id="PTHR44688">
    <property type="entry name" value="DNA-BINDING TRANSCRIPTIONAL ACTIVATOR DEVR_DOSR"/>
    <property type="match status" value="1"/>
</dbReference>
<proteinExistence type="predicted"/>
<dbReference type="OrthoDB" id="134985at2"/>
<keyword evidence="1" id="KW-0805">Transcription regulation</keyword>
<dbReference type="Gene3D" id="3.40.50.300">
    <property type="entry name" value="P-loop containing nucleotide triphosphate hydrolases"/>
    <property type="match status" value="1"/>
</dbReference>
<gene>
    <name evidence="6" type="ORF">EKG83_21455</name>
</gene>
<feature type="domain" description="HTH luxR-type" evidence="5">
    <location>
        <begin position="812"/>
        <end position="877"/>
    </location>
</feature>